<evidence type="ECO:0000256" key="3">
    <source>
        <dbReference type="ARBA" id="ARBA00022553"/>
    </source>
</evidence>
<dbReference type="OrthoDB" id="5396806at2759"/>
<dbReference type="VEuPathDB" id="FungiDB:SAPIO_CDS0882"/>
<protein>
    <recommendedName>
        <fullName evidence="7">Rnapii degradation factor def1</fullName>
    </recommendedName>
</protein>
<evidence type="ECO:0008006" key="7">
    <source>
        <dbReference type="Google" id="ProtNLM"/>
    </source>
</evidence>
<dbReference type="InterPro" id="IPR051833">
    <property type="entry name" value="TC-DDR_regulator"/>
</dbReference>
<dbReference type="AlphaFoldDB" id="A0A084GFC6"/>
<feature type="region of interest" description="Disordered" evidence="4">
    <location>
        <begin position="107"/>
        <end position="712"/>
    </location>
</feature>
<dbReference type="InterPro" id="IPR009060">
    <property type="entry name" value="UBA-like_sf"/>
</dbReference>
<dbReference type="HOGENOM" id="CLU_008092_0_0_1"/>
<dbReference type="OMA" id="MYQNQFP"/>
<dbReference type="SUPFAM" id="SSF46934">
    <property type="entry name" value="UBA-like"/>
    <property type="match status" value="1"/>
</dbReference>
<dbReference type="GO" id="GO:0005634">
    <property type="term" value="C:nucleus"/>
    <property type="evidence" value="ECO:0007669"/>
    <property type="project" value="TreeGrafter"/>
</dbReference>
<evidence type="ECO:0000256" key="2">
    <source>
        <dbReference type="ARBA" id="ARBA00022490"/>
    </source>
</evidence>
<feature type="region of interest" description="Disordered" evidence="4">
    <location>
        <begin position="777"/>
        <end position="959"/>
    </location>
</feature>
<feature type="compositionally biased region" description="Low complexity" evidence="4">
    <location>
        <begin position="604"/>
        <end position="633"/>
    </location>
</feature>
<keyword evidence="3" id="KW-0597">Phosphoprotein</keyword>
<comment type="subcellular location">
    <subcellularLocation>
        <location evidence="1">Cytoplasm</location>
    </subcellularLocation>
</comment>
<name>A0A084GFC6_PSEDA</name>
<dbReference type="GeneID" id="27719034"/>
<proteinExistence type="predicted"/>
<feature type="compositionally biased region" description="Low complexity" evidence="4">
    <location>
        <begin position="272"/>
        <end position="282"/>
    </location>
</feature>
<evidence type="ECO:0000313" key="5">
    <source>
        <dbReference type="EMBL" id="KEZ46038.1"/>
    </source>
</evidence>
<reference evidence="5 6" key="1">
    <citation type="journal article" date="2014" name="Genome Announc.">
        <title>Draft genome sequence of the pathogenic fungus Scedosporium apiospermum.</title>
        <authorList>
            <person name="Vandeputte P."/>
            <person name="Ghamrawi S."/>
            <person name="Rechenmann M."/>
            <person name="Iltis A."/>
            <person name="Giraud S."/>
            <person name="Fleury M."/>
            <person name="Thornton C."/>
            <person name="Delhaes L."/>
            <person name="Meyer W."/>
            <person name="Papon N."/>
            <person name="Bouchara J.P."/>
        </authorList>
    </citation>
    <scope>NUCLEOTIDE SEQUENCE [LARGE SCALE GENOMIC DNA]</scope>
    <source>
        <strain evidence="5 6">IHEM 14462</strain>
    </source>
</reference>
<dbReference type="PANTHER" id="PTHR16308:SF13">
    <property type="entry name" value="PROTEIN LINGERER"/>
    <property type="match status" value="1"/>
</dbReference>
<feature type="compositionally biased region" description="Polar residues" evidence="4">
    <location>
        <begin position="640"/>
        <end position="653"/>
    </location>
</feature>
<gene>
    <name evidence="5" type="ORF">SAPIO_CDS0882</name>
</gene>
<feature type="compositionally biased region" description="Polar residues" evidence="4">
    <location>
        <begin position="546"/>
        <end position="557"/>
    </location>
</feature>
<feature type="compositionally biased region" description="Gly residues" evidence="4">
    <location>
        <begin position="923"/>
        <end position="939"/>
    </location>
</feature>
<keyword evidence="6" id="KW-1185">Reference proteome</keyword>
<feature type="compositionally biased region" description="Polar residues" evidence="4">
    <location>
        <begin position="459"/>
        <end position="473"/>
    </location>
</feature>
<feature type="compositionally biased region" description="Low complexity" evidence="4">
    <location>
        <begin position="558"/>
        <end position="571"/>
    </location>
</feature>
<keyword evidence="2" id="KW-0963">Cytoplasm</keyword>
<evidence type="ECO:0000313" key="6">
    <source>
        <dbReference type="Proteomes" id="UP000028545"/>
    </source>
</evidence>
<feature type="compositionally biased region" description="Low complexity" evidence="4">
    <location>
        <begin position="222"/>
        <end position="234"/>
    </location>
</feature>
<feature type="compositionally biased region" description="Polar residues" evidence="4">
    <location>
        <begin position="129"/>
        <end position="142"/>
    </location>
</feature>
<feature type="compositionally biased region" description="Low complexity" evidence="4">
    <location>
        <begin position="688"/>
        <end position="700"/>
    </location>
</feature>
<sequence>MSETATRSGASRGRGSGRGGRGGFSSRGGRSSGKTNGDSLDALDTPSPAAFDEDADVAELRKLYGSKVYPIKDMFQGWSEVDILYALQEADGDENLAVERIAHGAVSQWGEVSSKSKKTRSKPKDTVNAAATTDSHSGSTRPSRGGRNVSESGRGGRGRGADRGGRAPRSRPAQPATNGARKEHNLSVPTEESTAWDTTTTTKQGDSESRGHAAAEQPASGPEPTKAAAPPAKTWASMLRQATAPKVAPKPKEPPVQKPTESLEPLPPVESPAPIEAPAAAEPEPEPEPVEAPATEEAPSPSTEATEPATELPPTKDALTESNLEQVNDTSAPAPTDTAASTAADSWAPAPADISSVPTPTSHAPSQTQPPPAVPQPAGFVATPTKPVGRAPHFQRRILDQEEAVRMPGNREVDRAAVQFGAFSLNGTEEDIDGDREEPETRAQPPDDSPIAHPRTSLPPVSQPNAVPESLSQKPAAPAVPAGAPTGIAPDLDGSVQEQQANAPSLAPAAQAQAQQPIAGQAQPVAQTAQSFGRFGAQEGAPGFASLNQQGAATISHQQQQYENFQAQQQPAQPPHTSGAFSSAPGDFSSYYTADQQNRAPYNYYGQQYGQQQHQASQGQPEPTAATQQPQPQRAFGGYNQPSQADNLSQYPQSGVGGLHNQSRFGGVATDPQSSGHTTPNPPGQGQGQQQPTGQTSQPQSHAQQNYPYNTHPYFNNPYYHTYYAQAYGQGGYGGAPYGKGGIYGAPYNIPPQAPYDHSSSPAGGFQSSLHRDNNGIGSGLGDYGRVGSAQSGHQGGLGASSFGGMHDTFGRGPSSYQSQAGQGFNAQSQGAGSGSANDDLKPYVDSKTAAGPSPSLGGARPGSATNNAPAGQGGLPPQSNAQMAGYGGYPSHLQQGLHGSSGYGMGGGSGAGQHGNTPYGSYGQGGFGSGGYYGGGGQQQQQQQQQQQRGGWGGNYNH</sequence>
<evidence type="ECO:0000256" key="1">
    <source>
        <dbReference type="ARBA" id="ARBA00004496"/>
    </source>
</evidence>
<feature type="compositionally biased region" description="Basic and acidic residues" evidence="4">
    <location>
        <begin position="397"/>
        <end position="415"/>
    </location>
</feature>
<feature type="compositionally biased region" description="Low complexity" evidence="4">
    <location>
        <begin position="499"/>
        <end position="527"/>
    </location>
</feature>
<feature type="compositionally biased region" description="Low complexity" evidence="4">
    <location>
        <begin position="329"/>
        <end position="355"/>
    </location>
</feature>
<accession>A0A084GFC6</accession>
<feature type="region of interest" description="Disordered" evidence="4">
    <location>
        <begin position="1"/>
        <end position="53"/>
    </location>
</feature>
<feature type="compositionally biased region" description="Acidic residues" evidence="4">
    <location>
        <begin position="428"/>
        <end position="438"/>
    </location>
</feature>
<feature type="compositionally biased region" description="Low complexity" evidence="4">
    <location>
        <begin position="143"/>
        <end position="152"/>
    </location>
</feature>
<evidence type="ECO:0000256" key="4">
    <source>
        <dbReference type="SAM" id="MobiDB-lite"/>
    </source>
</evidence>
<feature type="compositionally biased region" description="Polar residues" evidence="4">
    <location>
        <begin position="187"/>
        <end position="197"/>
    </location>
</feature>
<organism evidence="5 6">
    <name type="scientific">Pseudallescheria apiosperma</name>
    <name type="common">Scedosporium apiospermum</name>
    <dbReference type="NCBI Taxonomy" id="563466"/>
    <lineage>
        <taxon>Eukaryota</taxon>
        <taxon>Fungi</taxon>
        <taxon>Dikarya</taxon>
        <taxon>Ascomycota</taxon>
        <taxon>Pezizomycotina</taxon>
        <taxon>Sordariomycetes</taxon>
        <taxon>Hypocreomycetidae</taxon>
        <taxon>Microascales</taxon>
        <taxon>Microascaceae</taxon>
        <taxon>Scedosporium</taxon>
    </lineage>
</organism>
<feature type="compositionally biased region" description="Low complexity" evidence="4">
    <location>
        <begin position="475"/>
        <end position="490"/>
    </location>
</feature>
<comment type="caution">
    <text evidence="5">The sequence shown here is derived from an EMBL/GenBank/DDBJ whole genome shotgun (WGS) entry which is preliminary data.</text>
</comment>
<dbReference type="GO" id="GO:0005737">
    <property type="term" value="C:cytoplasm"/>
    <property type="evidence" value="ECO:0007669"/>
    <property type="project" value="UniProtKB-SubCell"/>
</dbReference>
<feature type="compositionally biased region" description="Gly residues" evidence="4">
    <location>
        <begin position="900"/>
        <end position="914"/>
    </location>
</feature>
<dbReference type="EMBL" id="JOWA01000044">
    <property type="protein sequence ID" value="KEZ46038.1"/>
    <property type="molecule type" value="Genomic_DNA"/>
</dbReference>
<dbReference type="Proteomes" id="UP000028545">
    <property type="component" value="Unassembled WGS sequence"/>
</dbReference>
<feature type="compositionally biased region" description="Low complexity" evidence="4">
    <location>
        <begin position="940"/>
        <end position="950"/>
    </location>
</feature>
<feature type="compositionally biased region" description="Polar residues" evidence="4">
    <location>
        <begin position="815"/>
        <end position="837"/>
    </location>
</feature>
<dbReference type="KEGG" id="sapo:SAPIO_CDS0882"/>
<dbReference type="PANTHER" id="PTHR16308">
    <property type="entry name" value="UBIQUITIN ASSOCIATED PROTEIN 2-LIKE/LINGERER"/>
    <property type="match status" value="1"/>
</dbReference>
<feature type="compositionally biased region" description="Low complexity" evidence="4">
    <location>
        <begin position="291"/>
        <end position="315"/>
    </location>
</feature>
<dbReference type="RefSeq" id="XP_016645837.1">
    <property type="nucleotide sequence ID" value="XM_016783563.1"/>
</dbReference>
<feature type="compositionally biased region" description="Polar residues" evidence="4">
    <location>
        <begin position="590"/>
        <end position="600"/>
    </location>
</feature>
<feature type="compositionally biased region" description="Gly residues" evidence="4">
    <location>
        <begin position="12"/>
        <end position="26"/>
    </location>
</feature>